<organism evidence="3 4">
    <name type="scientific">Corallococcus interemptor</name>
    <dbReference type="NCBI Taxonomy" id="2316720"/>
    <lineage>
        <taxon>Bacteria</taxon>
        <taxon>Pseudomonadati</taxon>
        <taxon>Myxococcota</taxon>
        <taxon>Myxococcia</taxon>
        <taxon>Myxococcales</taxon>
        <taxon>Cystobacterineae</taxon>
        <taxon>Myxococcaceae</taxon>
        <taxon>Corallococcus</taxon>
    </lineage>
</organism>
<keyword evidence="1" id="KW-1133">Transmembrane helix</keyword>
<evidence type="ECO:0000256" key="1">
    <source>
        <dbReference type="SAM" id="Phobius"/>
    </source>
</evidence>
<accession>A0A3A8QSS1</accession>
<feature type="transmembrane region" description="Helical" evidence="1">
    <location>
        <begin position="31"/>
        <end position="51"/>
    </location>
</feature>
<dbReference type="Pfam" id="PF03703">
    <property type="entry name" value="bPH_2"/>
    <property type="match status" value="1"/>
</dbReference>
<protein>
    <recommendedName>
        <fullName evidence="2">YdbS-like PH domain-containing protein</fullName>
    </recommendedName>
</protein>
<feature type="transmembrane region" description="Helical" evidence="1">
    <location>
        <begin position="57"/>
        <end position="76"/>
    </location>
</feature>
<dbReference type="InterPro" id="IPR005182">
    <property type="entry name" value="YdbS-like_PH"/>
</dbReference>
<dbReference type="Proteomes" id="UP000282656">
    <property type="component" value="Unassembled WGS sequence"/>
</dbReference>
<evidence type="ECO:0000313" key="3">
    <source>
        <dbReference type="EMBL" id="RKH70901.1"/>
    </source>
</evidence>
<keyword evidence="1" id="KW-0812">Transmembrane</keyword>
<evidence type="ECO:0000259" key="2">
    <source>
        <dbReference type="Pfam" id="PF03703"/>
    </source>
</evidence>
<comment type="caution">
    <text evidence="3">The sequence shown here is derived from an EMBL/GenBank/DDBJ whole genome shotgun (WGS) entry which is preliminary data.</text>
</comment>
<dbReference type="PANTHER" id="PTHR34473:SF3">
    <property type="entry name" value="TRANSMEMBRANE PROTEIN-RELATED"/>
    <property type="match status" value="1"/>
</dbReference>
<keyword evidence="1" id="KW-0472">Membrane</keyword>
<evidence type="ECO:0000313" key="4">
    <source>
        <dbReference type="Proteomes" id="UP000282656"/>
    </source>
</evidence>
<reference evidence="4" key="1">
    <citation type="submission" date="2018-09" db="EMBL/GenBank/DDBJ databases">
        <authorList>
            <person name="Livingstone P.G."/>
            <person name="Whitworth D.E."/>
        </authorList>
    </citation>
    <scope>NUCLEOTIDE SEQUENCE [LARGE SCALE GENOMIC DNA]</scope>
    <source>
        <strain evidence="4">AB047A</strain>
    </source>
</reference>
<keyword evidence="4" id="KW-1185">Reference proteome</keyword>
<dbReference type="AlphaFoldDB" id="A0A3A8QSS1"/>
<feature type="domain" description="YdbS-like PH" evidence="2">
    <location>
        <begin position="83"/>
        <end position="160"/>
    </location>
</feature>
<gene>
    <name evidence="3" type="ORF">D7X96_09955</name>
</gene>
<dbReference type="EMBL" id="RAWM01000019">
    <property type="protein sequence ID" value="RKH70901.1"/>
    <property type="molecule type" value="Genomic_DNA"/>
</dbReference>
<name>A0A3A8QSS1_9BACT</name>
<sequence length="169" mass="18503">MAVPLEASMTAPLPTLERLPRGALTLFRIRALLRMAIFGAIAFAVALGLNFAGNEHWPFLLPCAVVLGLSVLTAWYPQRAHERWGWALREHDLVISHGVLLHEVVSIPAGRIQHVDVHQGPIERSLGLARLQIYTAAGSGADGEIPGLTRETADALRERLVRREADDVV</sequence>
<proteinExistence type="predicted"/>
<dbReference type="PANTHER" id="PTHR34473">
    <property type="entry name" value="UPF0699 TRANSMEMBRANE PROTEIN YDBS"/>
    <property type="match status" value="1"/>
</dbReference>